<dbReference type="AlphaFoldDB" id="A0A3L6PTD4"/>
<dbReference type="Proteomes" id="UP000275267">
    <property type="component" value="Unassembled WGS sequence"/>
</dbReference>
<name>A0A3L6PTD4_PANMI</name>
<dbReference type="GO" id="GO:0005506">
    <property type="term" value="F:iron ion binding"/>
    <property type="evidence" value="ECO:0007669"/>
    <property type="project" value="InterPro"/>
</dbReference>
<dbReference type="GO" id="GO:0004497">
    <property type="term" value="F:monooxygenase activity"/>
    <property type="evidence" value="ECO:0007669"/>
    <property type="project" value="InterPro"/>
</dbReference>
<organism evidence="1 2">
    <name type="scientific">Panicum miliaceum</name>
    <name type="common">Proso millet</name>
    <name type="synonym">Broomcorn millet</name>
    <dbReference type="NCBI Taxonomy" id="4540"/>
    <lineage>
        <taxon>Eukaryota</taxon>
        <taxon>Viridiplantae</taxon>
        <taxon>Streptophyta</taxon>
        <taxon>Embryophyta</taxon>
        <taxon>Tracheophyta</taxon>
        <taxon>Spermatophyta</taxon>
        <taxon>Magnoliopsida</taxon>
        <taxon>Liliopsida</taxon>
        <taxon>Poales</taxon>
        <taxon>Poaceae</taxon>
        <taxon>PACMAD clade</taxon>
        <taxon>Panicoideae</taxon>
        <taxon>Panicodae</taxon>
        <taxon>Paniceae</taxon>
        <taxon>Panicinae</taxon>
        <taxon>Panicum</taxon>
        <taxon>Panicum sect. Panicum</taxon>
    </lineage>
</organism>
<dbReference type="PANTHER" id="PTHR24299:SF46">
    <property type="entry name" value="CYTOCHROME P450"/>
    <property type="match status" value="1"/>
</dbReference>
<gene>
    <name evidence="1" type="ORF">C2845_PM16G05150</name>
</gene>
<dbReference type="GO" id="GO:0020037">
    <property type="term" value="F:heme binding"/>
    <property type="evidence" value="ECO:0007669"/>
    <property type="project" value="InterPro"/>
</dbReference>
<dbReference type="OrthoDB" id="1877779at2759"/>
<dbReference type="STRING" id="4540.A0A3L6PTD4"/>
<reference evidence="2" key="1">
    <citation type="journal article" date="2019" name="Nat. Commun.">
        <title>The genome of broomcorn millet.</title>
        <authorList>
            <person name="Zou C."/>
            <person name="Miki D."/>
            <person name="Li D."/>
            <person name="Tang Q."/>
            <person name="Xiao L."/>
            <person name="Rajput S."/>
            <person name="Deng P."/>
            <person name="Jia W."/>
            <person name="Huang R."/>
            <person name="Zhang M."/>
            <person name="Sun Y."/>
            <person name="Hu J."/>
            <person name="Fu X."/>
            <person name="Schnable P.S."/>
            <person name="Li F."/>
            <person name="Zhang H."/>
            <person name="Feng B."/>
            <person name="Zhu X."/>
            <person name="Liu R."/>
            <person name="Schnable J.C."/>
            <person name="Zhu J.-K."/>
            <person name="Zhang H."/>
        </authorList>
    </citation>
    <scope>NUCLEOTIDE SEQUENCE [LARGE SCALE GENOMIC DNA]</scope>
</reference>
<comment type="caution">
    <text evidence="1">The sequence shown here is derived from an EMBL/GenBank/DDBJ whole genome shotgun (WGS) entry which is preliminary data.</text>
</comment>
<dbReference type="InterPro" id="IPR036396">
    <property type="entry name" value="Cyt_P450_sf"/>
</dbReference>
<evidence type="ECO:0000313" key="1">
    <source>
        <dbReference type="EMBL" id="RLM64857.1"/>
    </source>
</evidence>
<accession>A0A3L6PTD4</accession>
<dbReference type="PANTHER" id="PTHR24299">
    <property type="entry name" value="CYTOCHROME P450 FAMILY 1"/>
    <property type="match status" value="1"/>
</dbReference>
<proteinExistence type="predicted"/>
<sequence>MGLISMLQLLPCPMHVASSAGRHSCGLRPAPASKPQAAKGGIVVVVTPFVSPGSAAGLPLIGNAVTFFGPLRRNPHRALARLVGTYGPIFSFRPGRTCAFVVLSSPALAREALAEKEAALAARFLPDSVRALGYGAGSMAFVPSSDPLWKRHRATAGAFLTSTRGLNATRRVRDRHAPEGVLGPAG</sequence>
<dbReference type="SUPFAM" id="SSF48264">
    <property type="entry name" value="Cytochrome P450"/>
    <property type="match status" value="1"/>
</dbReference>
<keyword evidence="2" id="KW-1185">Reference proteome</keyword>
<dbReference type="EMBL" id="PQIB02000015">
    <property type="protein sequence ID" value="RLM64857.1"/>
    <property type="molecule type" value="Genomic_DNA"/>
</dbReference>
<dbReference type="Gene3D" id="1.10.630.10">
    <property type="entry name" value="Cytochrome P450"/>
    <property type="match status" value="1"/>
</dbReference>
<dbReference type="Pfam" id="PF00067">
    <property type="entry name" value="p450"/>
    <property type="match status" value="1"/>
</dbReference>
<evidence type="ECO:0000313" key="2">
    <source>
        <dbReference type="Proteomes" id="UP000275267"/>
    </source>
</evidence>
<protein>
    <submittedName>
        <fullName evidence="1">Oryzalexin E synthase-like</fullName>
    </submittedName>
</protein>
<dbReference type="GO" id="GO:0016705">
    <property type="term" value="F:oxidoreductase activity, acting on paired donors, with incorporation or reduction of molecular oxygen"/>
    <property type="evidence" value="ECO:0007669"/>
    <property type="project" value="InterPro"/>
</dbReference>
<dbReference type="InterPro" id="IPR001128">
    <property type="entry name" value="Cyt_P450"/>
</dbReference>